<evidence type="ECO:0000313" key="6">
    <source>
        <dbReference type="Proteomes" id="UP000235598"/>
    </source>
</evidence>
<dbReference type="OrthoDB" id="3190535at2"/>
<evidence type="ECO:0000256" key="2">
    <source>
        <dbReference type="PROSITE-ProRule" id="PRU00335"/>
    </source>
</evidence>
<dbReference type="InterPro" id="IPR041490">
    <property type="entry name" value="KstR2_TetR_C"/>
</dbReference>
<dbReference type="PRINTS" id="PR00455">
    <property type="entry name" value="HTHTETR"/>
</dbReference>
<protein>
    <submittedName>
        <fullName evidence="5">TetR/AcrR family transcriptional regulator</fullName>
    </submittedName>
</protein>
<sequence>MTKSNGRDQILQAALVTFAHNGFDGASIRDIAQRADLSLSALYYYFSSKKEALFALVEKAYSTYNERTAEILAQAPDDVNAQVAYGVQHLVSYRCTNIMYSRVILLETGRLSGPRFAEAHEMQRESSSVFEKIITRGRSQGIFHVDDPALATRSVNAMCNAIPQWFSPGGTYTPELLAHKYVLATLRMLGSEQAHNIEPFFDGSVDASANHIDPTPDTPGDAKGEAKNAVRLPPL</sequence>
<dbReference type="EMBL" id="PNHK01000003">
    <property type="protein sequence ID" value="PMD04941.1"/>
    <property type="molecule type" value="Genomic_DNA"/>
</dbReference>
<dbReference type="PROSITE" id="PS50977">
    <property type="entry name" value="HTH_TETR_2"/>
    <property type="match status" value="1"/>
</dbReference>
<dbReference type="InterPro" id="IPR036271">
    <property type="entry name" value="Tet_transcr_reg_TetR-rel_C_sf"/>
</dbReference>
<evidence type="ECO:0000256" key="3">
    <source>
        <dbReference type="SAM" id="MobiDB-lite"/>
    </source>
</evidence>
<dbReference type="Pfam" id="PF00440">
    <property type="entry name" value="TetR_N"/>
    <property type="match status" value="1"/>
</dbReference>
<evidence type="ECO:0000256" key="1">
    <source>
        <dbReference type="ARBA" id="ARBA00023125"/>
    </source>
</evidence>
<evidence type="ECO:0000259" key="4">
    <source>
        <dbReference type="PROSITE" id="PS50977"/>
    </source>
</evidence>
<dbReference type="AlphaFoldDB" id="A0A2N6VLB5"/>
<dbReference type="PANTHER" id="PTHR30055">
    <property type="entry name" value="HTH-TYPE TRANSCRIPTIONAL REGULATOR RUTR"/>
    <property type="match status" value="1"/>
</dbReference>
<dbReference type="Pfam" id="PF17932">
    <property type="entry name" value="TetR_C_24"/>
    <property type="match status" value="1"/>
</dbReference>
<reference evidence="5 6" key="1">
    <citation type="submission" date="2017-09" db="EMBL/GenBank/DDBJ databases">
        <title>Bacterial strain isolated from the female urinary microbiota.</title>
        <authorList>
            <person name="Thomas-White K."/>
            <person name="Kumar N."/>
            <person name="Forster S."/>
            <person name="Putonti C."/>
            <person name="Lawley T."/>
            <person name="Wolfe A.J."/>
        </authorList>
    </citation>
    <scope>NUCLEOTIDE SEQUENCE [LARGE SCALE GENOMIC DNA]</scope>
    <source>
        <strain evidence="5 6">UMB1301</strain>
    </source>
</reference>
<dbReference type="Proteomes" id="UP000235598">
    <property type="component" value="Unassembled WGS sequence"/>
</dbReference>
<evidence type="ECO:0000313" key="5">
    <source>
        <dbReference type="EMBL" id="PMD04941.1"/>
    </source>
</evidence>
<name>A0A2N6VLB5_9MICO</name>
<dbReference type="InterPro" id="IPR009057">
    <property type="entry name" value="Homeodomain-like_sf"/>
</dbReference>
<dbReference type="Gene3D" id="1.10.357.10">
    <property type="entry name" value="Tetracycline Repressor, domain 2"/>
    <property type="match status" value="1"/>
</dbReference>
<dbReference type="RefSeq" id="WP_102238884.1">
    <property type="nucleotide sequence ID" value="NZ_PNHK01000003.1"/>
</dbReference>
<dbReference type="SUPFAM" id="SSF46689">
    <property type="entry name" value="Homeodomain-like"/>
    <property type="match status" value="1"/>
</dbReference>
<accession>A0A2N6VLB5</accession>
<organism evidence="5 6">
    <name type="scientific">Brevibacterium paucivorans</name>
    <dbReference type="NCBI Taxonomy" id="170994"/>
    <lineage>
        <taxon>Bacteria</taxon>
        <taxon>Bacillati</taxon>
        <taxon>Actinomycetota</taxon>
        <taxon>Actinomycetes</taxon>
        <taxon>Micrococcales</taxon>
        <taxon>Brevibacteriaceae</taxon>
        <taxon>Brevibacterium</taxon>
    </lineage>
</organism>
<dbReference type="GO" id="GO:0003700">
    <property type="term" value="F:DNA-binding transcription factor activity"/>
    <property type="evidence" value="ECO:0007669"/>
    <property type="project" value="TreeGrafter"/>
</dbReference>
<keyword evidence="1 2" id="KW-0238">DNA-binding</keyword>
<comment type="caution">
    <text evidence="5">The sequence shown here is derived from an EMBL/GenBank/DDBJ whole genome shotgun (WGS) entry which is preliminary data.</text>
</comment>
<dbReference type="GO" id="GO:0000976">
    <property type="term" value="F:transcription cis-regulatory region binding"/>
    <property type="evidence" value="ECO:0007669"/>
    <property type="project" value="TreeGrafter"/>
</dbReference>
<feature type="DNA-binding region" description="H-T-H motif" evidence="2">
    <location>
        <begin position="27"/>
        <end position="46"/>
    </location>
</feature>
<dbReference type="PANTHER" id="PTHR30055:SF237">
    <property type="entry name" value="TRANSCRIPTIONAL REPRESSOR MCE3R"/>
    <property type="match status" value="1"/>
</dbReference>
<proteinExistence type="predicted"/>
<feature type="domain" description="HTH tetR-type" evidence="4">
    <location>
        <begin position="4"/>
        <end position="64"/>
    </location>
</feature>
<dbReference type="InterPro" id="IPR050109">
    <property type="entry name" value="HTH-type_TetR-like_transc_reg"/>
</dbReference>
<feature type="region of interest" description="Disordered" evidence="3">
    <location>
        <begin position="207"/>
        <end position="235"/>
    </location>
</feature>
<gene>
    <name evidence="5" type="ORF">CJ199_07495</name>
</gene>
<dbReference type="SUPFAM" id="SSF48498">
    <property type="entry name" value="Tetracyclin repressor-like, C-terminal domain"/>
    <property type="match status" value="1"/>
</dbReference>
<dbReference type="InterPro" id="IPR001647">
    <property type="entry name" value="HTH_TetR"/>
</dbReference>